<dbReference type="SUPFAM" id="SSF54631">
    <property type="entry name" value="CBS-domain pair"/>
    <property type="match status" value="1"/>
</dbReference>
<name>A0A7V6A5I7_9BACT</name>
<evidence type="ECO:0000256" key="2">
    <source>
        <dbReference type="ARBA" id="ARBA00023065"/>
    </source>
</evidence>
<dbReference type="InterPro" id="IPR046342">
    <property type="entry name" value="CBS_dom_sf"/>
</dbReference>
<evidence type="ECO:0000256" key="4">
    <source>
        <dbReference type="ARBA" id="ARBA00023303"/>
    </source>
</evidence>
<keyword evidence="3" id="KW-0868">Chloride</keyword>
<dbReference type="PANTHER" id="PTHR43427">
    <property type="entry name" value="CHLORIDE CHANNEL PROTEIN CLC-E"/>
    <property type="match status" value="1"/>
</dbReference>
<keyword evidence="4" id="KW-0407">Ion channel</keyword>
<dbReference type="AlphaFoldDB" id="A0A7V6A5I7"/>
<keyword evidence="6" id="KW-0472">Membrane</keyword>
<dbReference type="Gene3D" id="3.10.580.10">
    <property type="entry name" value="CBS-domain"/>
    <property type="match status" value="1"/>
</dbReference>
<dbReference type="SUPFAM" id="SSF81340">
    <property type="entry name" value="Clc chloride channel"/>
    <property type="match status" value="1"/>
</dbReference>
<feature type="domain" description="CBS" evidence="7">
    <location>
        <begin position="160"/>
        <end position="219"/>
    </location>
</feature>
<evidence type="ECO:0000256" key="3">
    <source>
        <dbReference type="ARBA" id="ARBA00023214"/>
    </source>
</evidence>
<dbReference type="InterPro" id="IPR000644">
    <property type="entry name" value="CBS_dom"/>
</dbReference>
<dbReference type="PANTHER" id="PTHR43427:SF6">
    <property type="entry name" value="CHLORIDE CHANNEL PROTEIN CLC-E"/>
    <property type="match status" value="1"/>
</dbReference>
<organism evidence="8">
    <name type="scientific">Desulfobacca acetoxidans</name>
    <dbReference type="NCBI Taxonomy" id="60893"/>
    <lineage>
        <taxon>Bacteria</taxon>
        <taxon>Pseudomonadati</taxon>
        <taxon>Thermodesulfobacteriota</taxon>
        <taxon>Desulfobaccia</taxon>
        <taxon>Desulfobaccales</taxon>
        <taxon>Desulfobaccaceae</taxon>
        <taxon>Desulfobacca</taxon>
    </lineage>
</organism>
<dbReference type="PROSITE" id="PS51371">
    <property type="entry name" value="CBS"/>
    <property type="match status" value="2"/>
</dbReference>
<dbReference type="InterPro" id="IPR050368">
    <property type="entry name" value="ClC-type_chloride_channel"/>
</dbReference>
<feature type="domain" description="CBS" evidence="7">
    <location>
        <begin position="94"/>
        <end position="150"/>
    </location>
</feature>
<keyword evidence="1" id="KW-0813">Transport</keyword>
<keyword evidence="6" id="KW-1133">Transmembrane helix</keyword>
<dbReference type="GO" id="GO:0034220">
    <property type="term" value="P:monoatomic ion transmembrane transport"/>
    <property type="evidence" value="ECO:0007669"/>
    <property type="project" value="UniProtKB-KW"/>
</dbReference>
<keyword evidence="6" id="KW-0812">Transmembrane</keyword>
<dbReference type="Gene3D" id="1.10.3080.10">
    <property type="entry name" value="Clc chloride channel"/>
    <property type="match status" value="1"/>
</dbReference>
<dbReference type="SMART" id="SM00116">
    <property type="entry name" value="CBS"/>
    <property type="match status" value="2"/>
</dbReference>
<evidence type="ECO:0000313" key="8">
    <source>
        <dbReference type="EMBL" id="HHS30520.1"/>
    </source>
</evidence>
<proteinExistence type="predicted"/>
<accession>A0A7V6A5I7</accession>
<evidence type="ECO:0000256" key="1">
    <source>
        <dbReference type="ARBA" id="ARBA00022448"/>
    </source>
</evidence>
<evidence type="ECO:0000256" key="6">
    <source>
        <dbReference type="SAM" id="Phobius"/>
    </source>
</evidence>
<evidence type="ECO:0000259" key="7">
    <source>
        <dbReference type="PROSITE" id="PS51371"/>
    </source>
</evidence>
<keyword evidence="5" id="KW-0129">CBS domain</keyword>
<comment type="caution">
    <text evidence="8">The sequence shown here is derived from an EMBL/GenBank/DDBJ whole genome shotgun (WGS) entry which is preliminary data.</text>
</comment>
<dbReference type="Pfam" id="PF00571">
    <property type="entry name" value="CBS"/>
    <property type="match status" value="2"/>
</dbReference>
<evidence type="ECO:0000256" key="5">
    <source>
        <dbReference type="PROSITE-ProRule" id="PRU00703"/>
    </source>
</evidence>
<protein>
    <submittedName>
        <fullName evidence="8">CBS domain-containing protein</fullName>
    </submittedName>
</protein>
<gene>
    <name evidence="8" type="ORF">ENV52_12560</name>
</gene>
<keyword evidence="2" id="KW-0406">Ion transport</keyword>
<feature type="transmembrane region" description="Helical" evidence="6">
    <location>
        <begin position="42"/>
        <end position="65"/>
    </location>
</feature>
<sequence length="226" mass="25270">MNFLSLQGIVKGFGDFEKLGGTLGPITAILVIFELTRDYRTIVPLLISCTTSLFLVKYLYGFSIYQTKLLRRGIRLAHGMDANILATLTVKDCMSFRVETIRESTTLPEIIKKAEVSTSPFLMVLDEGGELSGILTMADLRQNLRLAQTISPGVTAADLMTRHTVSVTPEDTLDMALELFEEKNFSCLPVVQPPERKIAVGLLRQEDLVRAYKQRLMRIRLVEKGS</sequence>
<dbReference type="InterPro" id="IPR014743">
    <property type="entry name" value="Cl-channel_core"/>
</dbReference>
<reference evidence="8" key="1">
    <citation type="journal article" date="2020" name="mSystems">
        <title>Genome- and Community-Level Interaction Insights into Carbon Utilization and Element Cycling Functions of Hydrothermarchaeota in Hydrothermal Sediment.</title>
        <authorList>
            <person name="Zhou Z."/>
            <person name="Liu Y."/>
            <person name="Xu W."/>
            <person name="Pan J."/>
            <person name="Luo Z.H."/>
            <person name="Li M."/>
        </authorList>
    </citation>
    <scope>NUCLEOTIDE SEQUENCE [LARGE SCALE GENOMIC DNA]</scope>
    <source>
        <strain evidence="8">SpSt-767</strain>
    </source>
</reference>
<dbReference type="EMBL" id="DTGR01000197">
    <property type="protein sequence ID" value="HHS30520.1"/>
    <property type="molecule type" value="Genomic_DNA"/>
</dbReference>